<name>A0A2Z2D5X9_9VIRU</name>
<proteinExistence type="predicted"/>
<organism evidence="1">
    <name type="scientific">Bunyavirus sp</name>
    <dbReference type="NCBI Taxonomy" id="1907588"/>
    <lineage>
        <taxon>Viruses</taxon>
        <taxon>Riboviria</taxon>
        <taxon>Orthornavirae</taxon>
        <taxon>Negarnaviricota</taxon>
        <taxon>Polyploviricotina</taxon>
        <taxon>Bunyaviricetes</taxon>
        <taxon>Elliovirales</taxon>
        <taxon>Peribunyaviridae</taxon>
    </lineage>
</organism>
<keyword evidence="1" id="KW-0946">Virion</keyword>
<dbReference type="GO" id="GO:0019013">
    <property type="term" value="C:viral nucleocapsid"/>
    <property type="evidence" value="ECO:0007669"/>
    <property type="project" value="UniProtKB-KW"/>
</dbReference>
<dbReference type="EMBL" id="KX886768">
    <property type="protein sequence ID" value="AOY18783.1"/>
    <property type="molecule type" value="Viral_cRNA"/>
</dbReference>
<reference evidence="1" key="1">
    <citation type="submission" date="2016-09" db="EMBL/GenBank/DDBJ databases">
        <authorList>
            <person name="Capua I."/>
            <person name="De Benedictis P."/>
            <person name="Joannis T."/>
            <person name="Lombin L.H."/>
            <person name="Cattoli G."/>
        </authorList>
    </citation>
    <scope>NUCLEOTIDE SEQUENCE</scope>
    <source>
        <strain evidence="1">Bat/VNM/16715_38</strain>
    </source>
</reference>
<evidence type="ECO:0000313" key="1">
    <source>
        <dbReference type="EMBL" id="AOY18783.1"/>
    </source>
</evidence>
<accession>A0A2Z2D5X9</accession>
<protein>
    <submittedName>
        <fullName evidence="1">Nucleocapsid protein</fullName>
    </submittedName>
</protein>
<gene>
    <name evidence="1" type="primary">N</name>
</gene>
<sequence length="342" mass="38109">MFVLDPLLRVLFYSSAGVGAYLISRNIYSSNRMAMADATFWSEVVAWLREDADLDWVNENEVNQLNIDDVMGGNWQAAMQYQGFDVKMLLKAIKRARDAYAEPEESWTCNLGGGRQVTFRNDWGVFKDLACLLMLFSYRGSTWEKVRTKSLPAVQSWMDAMRTKYNIDIRKRESGASLAPDIITLPRMAACFPAEVATHFHKGFGRPLYSVTDLHLPEATSKAVLTSAVVALLPPDWVTAANGIHLVFFCGSVLADDILHATNHKTTLSSMFTYYSASYKSPACPVAHRIKAMKRFGLCNNAATAFSANLIAAINDCELKIREKRPADPSLENVITQLKALA</sequence>
<keyword evidence="1" id="KW-0543">Viral nucleoprotein</keyword>